<dbReference type="GO" id="GO:1990837">
    <property type="term" value="F:sequence-specific double-stranded DNA binding"/>
    <property type="evidence" value="ECO:0007669"/>
    <property type="project" value="TreeGrafter"/>
</dbReference>
<dbReference type="PANTHER" id="PTHR46799:SF1">
    <property type="entry name" value="HOMEOBOX PROTEIN UNC-4 HOMOLOG"/>
    <property type="match status" value="1"/>
</dbReference>
<sequence length="218" mass="25259">MFFKTPLSKSSFYVLTEISDEDKRRRTRTNFTGWQLEELERAFHDSHYPDIFMREAIALKLDLVESRVQVWFQNRRAKWRKKENTKKSPGRPAHNAHPLTCSGDPISEDELRRREEQKLLRRMRKKVEEVRVPSTPLQSCSSFSIDSLLNHTPRRPQVQRPRPNALSFTQSLGFPVERLPTPPPEESSSSPVMSVGTKSFAVFPEPEVAIVDNGVQSR</sequence>
<comment type="similarity">
    <text evidence="10">Belongs to the paired homeobox family. Unc-4 subfamily.</text>
</comment>
<keyword evidence="2" id="KW-0217">Developmental protein</keyword>
<dbReference type="OrthoDB" id="6159439at2759"/>
<dbReference type="PROSITE" id="PS50071">
    <property type="entry name" value="HOMEOBOX_2"/>
    <property type="match status" value="1"/>
</dbReference>
<feature type="DNA-binding region" description="Homeobox" evidence="11">
    <location>
        <begin position="24"/>
        <end position="83"/>
    </location>
</feature>
<keyword evidence="17" id="KW-1185">Reference proteome</keyword>
<evidence type="ECO:0000256" key="13">
    <source>
        <dbReference type="SAM" id="MobiDB-lite"/>
    </source>
</evidence>
<dbReference type="PROSITE" id="PS00027">
    <property type="entry name" value="HOMEOBOX_1"/>
    <property type="match status" value="1"/>
</dbReference>
<dbReference type="GO" id="GO:0030154">
    <property type="term" value="P:cell differentiation"/>
    <property type="evidence" value="ECO:0007669"/>
    <property type="project" value="UniProtKB-KW"/>
</dbReference>
<evidence type="ECO:0000256" key="12">
    <source>
        <dbReference type="RuleBase" id="RU000682"/>
    </source>
</evidence>
<evidence type="ECO:0000256" key="9">
    <source>
        <dbReference type="ARBA" id="ARBA00023242"/>
    </source>
</evidence>
<comment type="subcellular location">
    <subcellularLocation>
        <location evidence="1 11 12">Nucleus</location>
    </subcellularLocation>
</comment>
<dbReference type="HOGENOM" id="CLU_1267972_0_0_1"/>
<evidence type="ECO:0000313" key="16">
    <source>
        <dbReference type="EnsemblMetazoa" id="CapteP181218"/>
    </source>
</evidence>
<dbReference type="PANTHER" id="PTHR46799">
    <property type="entry name" value="HOMEOBOX PROTEIN UNC-4 HOMOLOG"/>
    <property type="match status" value="1"/>
</dbReference>
<dbReference type="EnsemblMetazoa" id="CapteT181218">
    <property type="protein sequence ID" value="CapteP181218"/>
    <property type="gene ID" value="CapteG181218"/>
</dbReference>
<evidence type="ECO:0000256" key="10">
    <source>
        <dbReference type="ARBA" id="ARBA00038351"/>
    </source>
</evidence>
<keyword evidence="4" id="KW-0524">Neurogenesis</keyword>
<dbReference type="InterPro" id="IPR017970">
    <property type="entry name" value="Homeobox_CS"/>
</dbReference>
<dbReference type="InterPro" id="IPR009057">
    <property type="entry name" value="Homeodomain-like_sf"/>
</dbReference>
<dbReference type="AlphaFoldDB" id="R7TGD7"/>
<dbReference type="CDD" id="cd00086">
    <property type="entry name" value="homeodomain"/>
    <property type="match status" value="1"/>
</dbReference>
<evidence type="ECO:0000313" key="17">
    <source>
        <dbReference type="Proteomes" id="UP000014760"/>
    </source>
</evidence>
<evidence type="ECO:0000256" key="2">
    <source>
        <dbReference type="ARBA" id="ARBA00022473"/>
    </source>
</evidence>
<reference evidence="16" key="3">
    <citation type="submission" date="2015-06" db="UniProtKB">
        <authorList>
            <consortium name="EnsemblMetazoa"/>
        </authorList>
    </citation>
    <scope>IDENTIFICATION</scope>
</reference>
<dbReference type="Proteomes" id="UP000014760">
    <property type="component" value="Unassembled WGS sequence"/>
</dbReference>
<feature type="domain" description="Homeobox" evidence="14">
    <location>
        <begin position="22"/>
        <end position="82"/>
    </location>
</feature>
<dbReference type="GO" id="GO:0005634">
    <property type="term" value="C:nucleus"/>
    <property type="evidence" value="ECO:0007669"/>
    <property type="project" value="UniProtKB-SubCell"/>
</dbReference>
<keyword evidence="5" id="KW-0805">Transcription regulation</keyword>
<dbReference type="Gene3D" id="1.10.10.60">
    <property type="entry name" value="Homeodomain-like"/>
    <property type="match status" value="1"/>
</dbReference>
<dbReference type="EMBL" id="AMQN01013147">
    <property type="status" value="NOT_ANNOTATED_CDS"/>
    <property type="molecule type" value="Genomic_DNA"/>
</dbReference>
<feature type="region of interest" description="Disordered" evidence="13">
    <location>
        <begin position="174"/>
        <end position="193"/>
    </location>
</feature>
<protein>
    <recommendedName>
        <fullName evidence="14">Homeobox domain-containing protein</fullName>
    </recommendedName>
</protein>
<evidence type="ECO:0000256" key="5">
    <source>
        <dbReference type="ARBA" id="ARBA00023015"/>
    </source>
</evidence>
<keyword evidence="9 11" id="KW-0539">Nucleus</keyword>
<dbReference type="SUPFAM" id="SSF46689">
    <property type="entry name" value="Homeodomain-like"/>
    <property type="match status" value="1"/>
</dbReference>
<dbReference type="InterPro" id="IPR001356">
    <property type="entry name" value="HD"/>
</dbReference>
<accession>R7TGD7</accession>
<evidence type="ECO:0000256" key="4">
    <source>
        <dbReference type="ARBA" id="ARBA00022902"/>
    </source>
</evidence>
<keyword evidence="3" id="KW-0221">Differentiation</keyword>
<evidence type="ECO:0000256" key="3">
    <source>
        <dbReference type="ARBA" id="ARBA00022782"/>
    </source>
</evidence>
<proteinExistence type="inferred from homology"/>
<name>R7TGD7_CAPTE</name>
<dbReference type="EMBL" id="KB309986">
    <property type="protein sequence ID" value="ELT92833.1"/>
    <property type="molecule type" value="Genomic_DNA"/>
</dbReference>
<organism evidence="15">
    <name type="scientific">Capitella teleta</name>
    <name type="common">Polychaete worm</name>
    <dbReference type="NCBI Taxonomy" id="283909"/>
    <lineage>
        <taxon>Eukaryota</taxon>
        <taxon>Metazoa</taxon>
        <taxon>Spiralia</taxon>
        <taxon>Lophotrochozoa</taxon>
        <taxon>Annelida</taxon>
        <taxon>Polychaeta</taxon>
        <taxon>Sedentaria</taxon>
        <taxon>Scolecida</taxon>
        <taxon>Capitellidae</taxon>
        <taxon>Capitella</taxon>
    </lineage>
</organism>
<dbReference type="SMART" id="SM00389">
    <property type="entry name" value="HOX"/>
    <property type="match status" value="1"/>
</dbReference>
<evidence type="ECO:0000313" key="15">
    <source>
        <dbReference type="EMBL" id="ELT92833.1"/>
    </source>
</evidence>
<keyword evidence="6 11" id="KW-0238">DNA-binding</keyword>
<dbReference type="Pfam" id="PF00046">
    <property type="entry name" value="Homeodomain"/>
    <property type="match status" value="1"/>
</dbReference>
<keyword evidence="7 11" id="KW-0371">Homeobox</keyword>
<dbReference type="FunFam" id="1.10.10.60:FF:000057">
    <property type="entry name" value="Short stature homeobox 2"/>
    <property type="match status" value="1"/>
</dbReference>
<gene>
    <name evidence="15" type="ORF">CAPTEDRAFT_181218</name>
</gene>
<dbReference type="GO" id="GO:0000981">
    <property type="term" value="F:DNA-binding transcription factor activity, RNA polymerase II-specific"/>
    <property type="evidence" value="ECO:0007669"/>
    <property type="project" value="InterPro"/>
</dbReference>
<reference evidence="17" key="1">
    <citation type="submission" date="2012-12" db="EMBL/GenBank/DDBJ databases">
        <authorList>
            <person name="Hellsten U."/>
            <person name="Grimwood J."/>
            <person name="Chapman J.A."/>
            <person name="Shapiro H."/>
            <person name="Aerts A."/>
            <person name="Otillar R.P."/>
            <person name="Terry A.Y."/>
            <person name="Boore J.L."/>
            <person name="Simakov O."/>
            <person name="Marletaz F."/>
            <person name="Cho S.-J."/>
            <person name="Edsinger-Gonzales E."/>
            <person name="Havlak P."/>
            <person name="Kuo D.-H."/>
            <person name="Larsson T."/>
            <person name="Lv J."/>
            <person name="Arendt D."/>
            <person name="Savage R."/>
            <person name="Osoegawa K."/>
            <person name="de Jong P."/>
            <person name="Lindberg D.R."/>
            <person name="Seaver E.C."/>
            <person name="Weisblat D.A."/>
            <person name="Putnam N.H."/>
            <person name="Grigoriev I.V."/>
            <person name="Rokhsar D.S."/>
        </authorList>
    </citation>
    <scope>NUCLEOTIDE SEQUENCE</scope>
    <source>
        <strain evidence="17">I ESC-2004</strain>
    </source>
</reference>
<dbReference type="STRING" id="283909.R7TGD7"/>
<reference evidence="15 17" key="2">
    <citation type="journal article" date="2013" name="Nature">
        <title>Insights into bilaterian evolution from three spiralian genomes.</title>
        <authorList>
            <person name="Simakov O."/>
            <person name="Marletaz F."/>
            <person name="Cho S.J."/>
            <person name="Edsinger-Gonzales E."/>
            <person name="Havlak P."/>
            <person name="Hellsten U."/>
            <person name="Kuo D.H."/>
            <person name="Larsson T."/>
            <person name="Lv J."/>
            <person name="Arendt D."/>
            <person name="Savage R."/>
            <person name="Osoegawa K."/>
            <person name="de Jong P."/>
            <person name="Grimwood J."/>
            <person name="Chapman J.A."/>
            <person name="Shapiro H."/>
            <person name="Aerts A."/>
            <person name="Otillar R.P."/>
            <person name="Terry A.Y."/>
            <person name="Boore J.L."/>
            <person name="Grigoriev I.V."/>
            <person name="Lindberg D.R."/>
            <person name="Seaver E.C."/>
            <person name="Weisblat D.A."/>
            <person name="Putnam N.H."/>
            <person name="Rokhsar D.S."/>
        </authorList>
    </citation>
    <scope>NUCLEOTIDE SEQUENCE</scope>
    <source>
        <strain evidence="15 17">I ESC-2004</strain>
    </source>
</reference>
<dbReference type="OMA" id="TNNVNRF"/>
<evidence type="ECO:0000259" key="14">
    <source>
        <dbReference type="PROSITE" id="PS50071"/>
    </source>
</evidence>
<keyword evidence="8" id="KW-0804">Transcription</keyword>
<feature type="region of interest" description="Disordered" evidence="13">
    <location>
        <begin position="81"/>
        <end position="110"/>
    </location>
</feature>
<evidence type="ECO:0000256" key="6">
    <source>
        <dbReference type="ARBA" id="ARBA00023125"/>
    </source>
</evidence>
<evidence type="ECO:0000256" key="1">
    <source>
        <dbReference type="ARBA" id="ARBA00004123"/>
    </source>
</evidence>
<evidence type="ECO:0000256" key="8">
    <source>
        <dbReference type="ARBA" id="ARBA00023163"/>
    </source>
</evidence>
<evidence type="ECO:0000256" key="7">
    <source>
        <dbReference type="ARBA" id="ARBA00023155"/>
    </source>
</evidence>
<evidence type="ECO:0000256" key="11">
    <source>
        <dbReference type="PROSITE-ProRule" id="PRU00108"/>
    </source>
</evidence>
<dbReference type="GO" id="GO:0007399">
    <property type="term" value="P:nervous system development"/>
    <property type="evidence" value="ECO:0007669"/>
    <property type="project" value="UniProtKB-KW"/>
</dbReference>